<dbReference type="InterPro" id="IPR036875">
    <property type="entry name" value="Znf_CCHC_sf"/>
</dbReference>
<dbReference type="STRING" id="670580.A0A1X6MRT5"/>
<keyword evidence="6" id="KW-1185">Reference proteome</keyword>
<sequence length="332" mass="35176">MDILISNIEYALLIINFLPDELSTFISQLSATAKLAACLQGAPVMPTTNNRSPILAVPVLDVETLMELVLEEWDHHQGMMGEAKAKDTGVAASAVVSEKPTWKGCRGPQRPVGVCWNCRGKGHRKDQCPSPNLDAMNNKDSSSSSSKPDALLQKAAIAAAATTASATVPPLDDVAGAWSAFITANVADSTSSSSDDDACLWSSDDDAHSDYTALTEESDHDSLPSLRTESDSDSDAMPLPRVLLVEDPITPEPLSMLLSMEACLAAVCLWIDDVDGDVDIHAAGSAIAAANTIAPIQSADLYDSGASHHMSPYQEDFLTFCEILLQTLSSAN</sequence>
<organism evidence="5 6">
    <name type="scientific">Postia placenta MAD-698-R-SB12</name>
    <dbReference type="NCBI Taxonomy" id="670580"/>
    <lineage>
        <taxon>Eukaryota</taxon>
        <taxon>Fungi</taxon>
        <taxon>Dikarya</taxon>
        <taxon>Basidiomycota</taxon>
        <taxon>Agaricomycotina</taxon>
        <taxon>Agaricomycetes</taxon>
        <taxon>Polyporales</taxon>
        <taxon>Adustoporiaceae</taxon>
        <taxon>Rhodonia</taxon>
    </lineage>
</organism>
<feature type="region of interest" description="Disordered" evidence="3">
    <location>
        <begin position="121"/>
        <end position="149"/>
    </location>
</feature>
<dbReference type="OrthoDB" id="3263038at2759"/>
<dbReference type="GO" id="GO:0003676">
    <property type="term" value="F:nucleic acid binding"/>
    <property type="evidence" value="ECO:0007669"/>
    <property type="project" value="InterPro"/>
</dbReference>
<evidence type="ECO:0000256" key="2">
    <source>
        <dbReference type="PROSITE-ProRule" id="PRU00047"/>
    </source>
</evidence>
<keyword evidence="2" id="KW-0862">Zinc</keyword>
<evidence type="ECO:0000256" key="3">
    <source>
        <dbReference type="SAM" id="MobiDB-lite"/>
    </source>
</evidence>
<gene>
    <name evidence="5" type="ORF">POSPLADRAFT_1060034</name>
</gene>
<dbReference type="PROSITE" id="PS50158">
    <property type="entry name" value="ZF_CCHC"/>
    <property type="match status" value="1"/>
</dbReference>
<dbReference type="GO" id="GO:0006397">
    <property type="term" value="P:mRNA processing"/>
    <property type="evidence" value="ECO:0007669"/>
    <property type="project" value="UniProtKB-KW"/>
</dbReference>
<keyword evidence="1" id="KW-0507">mRNA processing</keyword>
<dbReference type="GO" id="GO:0008270">
    <property type="term" value="F:zinc ion binding"/>
    <property type="evidence" value="ECO:0007669"/>
    <property type="project" value="UniProtKB-KW"/>
</dbReference>
<evidence type="ECO:0000256" key="1">
    <source>
        <dbReference type="ARBA" id="ARBA00022664"/>
    </source>
</evidence>
<dbReference type="GeneID" id="36326173"/>
<reference evidence="5 6" key="1">
    <citation type="submission" date="2017-04" db="EMBL/GenBank/DDBJ databases">
        <title>Genome Sequence of the Model Brown-Rot Fungus Postia placenta SB12.</title>
        <authorList>
            <consortium name="DOE Joint Genome Institute"/>
            <person name="Gaskell J."/>
            <person name="Kersten P."/>
            <person name="Larrondo L.F."/>
            <person name="Canessa P."/>
            <person name="Martinez D."/>
            <person name="Hibbett D."/>
            <person name="Schmoll M."/>
            <person name="Kubicek C.P."/>
            <person name="Martinez A.T."/>
            <person name="Yadav J."/>
            <person name="Master E."/>
            <person name="Magnuson J.K."/>
            <person name="James T."/>
            <person name="Yaver D."/>
            <person name="Berka R."/>
            <person name="Labutti K."/>
            <person name="Lipzen A."/>
            <person name="Aerts A."/>
            <person name="Barry K."/>
            <person name="Henrissat B."/>
            <person name="Blanchette R."/>
            <person name="Grigoriev I."/>
            <person name="Cullen D."/>
        </authorList>
    </citation>
    <scope>NUCLEOTIDE SEQUENCE [LARGE SCALE GENOMIC DNA]</scope>
    <source>
        <strain evidence="5 6">MAD-698-R-SB12</strain>
    </source>
</reference>
<dbReference type="InterPro" id="IPR001878">
    <property type="entry name" value="Znf_CCHC"/>
</dbReference>
<dbReference type="RefSeq" id="XP_024335740.1">
    <property type="nucleotide sequence ID" value="XM_024481223.1"/>
</dbReference>
<proteinExistence type="predicted"/>
<dbReference type="Proteomes" id="UP000194127">
    <property type="component" value="Unassembled WGS sequence"/>
</dbReference>
<accession>A0A1X6MRT5</accession>
<keyword evidence="2" id="KW-0479">Metal-binding</keyword>
<feature type="region of interest" description="Disordered" evidence="3">
    <location>
        <begin position="214"/>
        <end position="237"/>
    </location>
</feature>
<dbReference type="SUPFAM" id="SSF57756">
    <property type="entry name" value="Retrovirus zinc finger-like domains"/>
    <property type="match status" value="1"/>
</dbReference>
<keyword evidence="2" id="KW-0863">Zinc-finger</keyword>
<dbReference type="EMBL" id="KZ110603">
    <property type="protein sequence ID" value="OSX58946.1"/>
    <property type="molecule type" value="Genomic_DNA"/>
</dbReference>
<feature type="domain" description="CCHC-type" evidence="4">
    <location>
        <begin position="115"/>
        <end position="130"/>
    </location>
</feature>
<evidence type="ECO:0000313" key="5">
    <source>
        <dbReference type="EMBL" id="OSX58946.1"/>
    </source>
</evidence>
<protein>
    <recommendedName>
        <fullName evidence="4">CCHC-type domain-containing protein</fullName>
    </recommendedName>
</protein>
<dbReference type="AlphaFoldDB" id="A0A1X6MRT5"/>
<evidence type="ECO:0000313" key="6">
    <source>
        <dbReference type="Proteomes" id="UP000194127"/>
    </source>
</evidence>
<name>A0A1X6MRT5_9APHY</name>
<evidence type="ECO:0000259" key="4">
    <source>
        <dbReference type="PROSITE" id="PS50158"/>
    </source>
</evidence>
<dbReference type="SMART" id="SM00343">
    <property type="entry name" value="ZnF_C2HC"/>
    <property type="match status" value="1"/>
</dbReference>